<gene>
    <name evidence="2" type="ORF">GCM10010124_36220</name>
</gene>
<name>A0A8J3BUW2_9ACTN</name>
<dbReference type="AlphaFoldDB" id="A0A8J3BUW2"/>
<dbReference type="Proteomes" id="UP000662200">
    <property type="component" value="Unassembled WGS sequence"/>
</dbReference>
<organism evidence="2 3">
    <name type="scientific">Pilimelia terevasa</name>
    <dbReference type="NCBI Taxonomy" id="53372"/>
    <lineage>
        <taxon>Bacteria</taxon>
        <taxon>Bacillati</taxon>
        <taxon>Actinomycetota</taxon>
        <taxon>Actinomycetes</taxon>
        <taxon>Micromonosporales</taxon>
        <taxon>Micromonosporaceae</taxon>
        <taxon>Pilimelia</taxon>
    </lineage>
</organism>
<protein>
    <submittedName>
        <fullName evidence="2">Uncharacterized protein</fullName>
    </submittedName>
</protein>
<proteinExistence type="predicted"/>
<reference evidence="2" key="1">
    <citation type="journal article" date="2014" name="Int. J. Syst. Evol. Microbiol.">
        <title>Complete genome sequence of Corynebacterium casei LMG S-19264T (=DSM 44701T), isolated from a smear-ripened cheese.</title>
        <authorList>
            <consortium name="US DOE Joint Genome Institute (JGI-PGF)"/>
            <person name="Walter F."/>
            <person name="Albersmeier A."/>
            <person name="Kalinowski J."/>
            <person name="Ruckert C."/>
        </authorList>
    </citation>
    <scope>NUCLEOTIDE SEQUENCE</scope>
    <source>
        <strain evidence="2">JCM 3091</strain>
    </source>
</reference>
<feature type="transmembrane region" description="Helical" evidence="1">
    <location>
        <begin position="132"/>
        <end position="152"/>
    </location>
</feature>
<evidence type="ECO:0000313" key="3">
    <source>
        <dbReference type="Proteomes" id="UP000662200"/>
    </source>
</evidence>
<keyword evidence="1" id="KW-1133">Transmembrane helix</keyword>
<comment type="caution">
    <text evidence="2">The sequence shown here is derived from an EMBL/GenBank/DDBJ whole genome shotgun (WGS) entry which is preliminary data.</text>
</comment>
<keyword evidence="1" id="KW-0812">Transmembrane</keyword>
<keyword evidence="1" id="KW-0472">Membrane</keyword>
<keyword evidence="3" id="KW-1185">Reference proteome</keyword>
<accession>A0A8J3BUW2</accession>
<dbReference type="EMBL" id="BMQC01000017">
    <property type="protein sequence ID" value="GGK40258.1"/>
    <property type="molecule type" value="Genomic_DNA"/>
</dbReference>
<dbReference type="RefSeq" id="WP_189115555.1">
    <property type="nucleotide sequence ID" value="NZ_BMQC01000017.1"/>
</dbReference>
<evidence type="ECO:0000313" key="2">
    <source>
        <dbReference type="EMBL" id="GGK40258.1"/>
    </source>
</evidence>
<evidence type="ECO:0000256" key="1">
    <source>
        <dbReference type="SAM" id="Phobius"/>
    </source>
</evidence>
<sequence length="237" mass="25094">MDPTDVLAQAAAQALIQVAATEAWSAYRPRVAALFARAGTDASARLDRTRAALTAGGQPAREEGRWEAEFGRLLHGHPHLRTEIRALADAMAGAAPAAQVLHSPGAQVGGHQVVSGRDSIVDSHNTSDNRRYGSLIGMVLLAALGVAAVLYAGPRIVGWVRDVGAATATSRVTPDSTCREWGRADDLTRRQVMLDAADRLGLGGYGSPLALPQISYQCSQQPDRTLLDVVRREGPAF</sequence>
<reference evidence="2" key="2">
    <citation type="submission" date="2020-09" db="EMBL/GenBank/DDBJ databases">
        <authorList>
            <person name="Sun Q."/>
            <person name="Ohkuma M."/>
        </authorList>
    </citation>
    <scope>NUCLEOTIDE SEQUENCE</scope>
    <source>
        <strain evidence="2">JCM 3091</strain>
    </source>
</reference>